<dbReference type="GO" id="GO:0004359">
    <property type="term" value="F:glutaminase activity"/>
    <property type="evidence" value="ECO:0007669"/>
    <property type="project" value="UniProtKB-EC"/>
</dbReference>
<dbReference type="EMBL" id="AAGPJC010000237">
    <property type="protein sequence ID" value="EBQ5499012.1"/>
    <property type="molecule type" value="Genomic_DNA"/>
</dbReference>
<proteinExistence type="predicted"/>
<organism evidence="1">
    <name type="scientific">Salmonella enterica</name>
    <name type="common">Salmonella choleraesuis</name>
    <dbReference type="NCBI Taxonomy" id="28901"/>
    <lineage>
        <taxon>Bacteria</taxon>
        <taxon>Pseudomonadati</taxon>
        <taxon>Pseudomonadota</taxon>
        <taxon>Gammaproteobacteria</taxon>
        <taxon>Enterobacterales</taxon>
        <taxon>Enterobacteriaceae</taxon>
        <taxon>Salmonella</taxon>
    </lineage>
</organism>
<accession>A0A5U5NPD5</accession>
<reference evidence="1" key="1">
    <citation type="submission" date="2018-07" db="EMBL/GenBank/DDBJ databases">
        <authorList>
            <consortium name="GenomeTrakr network: Whole genome sequencing for foodborne pathogen traceback"/>
        </authorList>
    </citation>
    <scope>NUCLEOTIDE SEQUENCE</scope>
    <source>
        <strain evidence="1">CFSAN036006</strain>
    </source>
</reference>
<gene>
    <name evidence="1" type="ORF">AIY28_24970</name>
</gene>
<dbReference type="EC" id="3.5.1.2" evidence="1"/>
<name>A0A5U5NPD5_SALER</name>
<keyword evidence="1" id="KW-0378">Hydrolase</keyword>
<sequence>MAPSAILAGLFRPASKEHVVARAMDNAILETILQRVR</sequence>
<protein>
    <submittedName>
        <fullName evidence="1">Glutaminase</fullName>
        <ecNumber evidence="1">3.5.1.2</ecNumber>
    </submittedName>
</protein>
<dbReference type="AlphaFoldDB" id="A0A5U5NPD5"/>
<feature type="non-terminal residue" evidence="1">
    <location>
        <position position="37"/>
    </location>
</feature>
<evidence type="ECO:0000313" key="1">
    <source>
        <dbReference type="EMBL" id="EBQ5499012.1"/>
    </source>
</evidence>
<comment type="caution">
    <text evidence="1">The sequence shown here is derived from an EMBL/GenBank/DDBJ whole genome shotgun (WGS) entry which is preliminary data.</text>
</comment>